<keyword evidence="13" id="KW-1185">Reference proteome</keyword>
<dbReference type="GO" id="GO:0009146">
    <property type="term" value="P:purine nucleoside triphosphate catabolic process"/>
    <property type="evidence" value="ECO:0007669"/>
    <property type="project" value="UniProtKB-UniRule"/>
</dbReference>
<name>A0A0K8MIP7_9LACO</name>
<dbReference type="HAMAP" id="MF_01405">
    <property type="entry name" value="Non_canon_purine_NTPase"/>
    <property type="match status" value="1"/>
</dbReference>
<keyword evidence="7 10" id="KW-0546">Nucleotide metabolism</keyword>
<comment type="function">
    <text evidence="10">Pyrophosphatase that catalyzes the hydrolysis of nucleoside triphosphates to their monophosphate derivatives, with a high preference for the non-canonical purine nucleotides XTP (xanthosine triphosphate), dITP (deoxyinosine triphosphate) and ITP. Seems to function as a house-cleaning enzyme that removes non-canonical purine nucleotides from the nucleotide pool, thus preventing their incorporation into DNA/RNA and avoiding chromosomal lesions.</text>
</comment>
<comment type="catalytic activity">
    <reaction evidence="9 10">
        <text>XTP + H2O = XMP + diphosphate + H(+)</text>
        <dbReference type="Rhea" id="RHEA:28610"/>
        <dbReference type="ChEBI" id="CHEBI:15377"/>
        <dbReference type="ChEBI" id="CHEBI:15378"/>
        <dbReference type="ChEBI" id="CHEBI:33019"/>
        <dbReference type="ChEBI" id="CHEBI:57464"/>
        <dbReference type="ChEBI" id="CHEBI:61314"/>
        <dbReference type="EC" id="3.6.1.66"/>
    </reaction>
</comment>
<evidence type="ECO:0000256" key="2">
    <source>
        <dbReference type="ARBA" id="ARBA00011738"/>
    </source>
</evidence>
<dbReference type="GO" id="GO:0005829">
    <property type="term" value="C:cytosol"/>
    <property type="evidence" value="ECO:0007669"/>
    <property type="project" value="TreeGrafter"/>
</dbReference>
<sequence>MPRLIIATGNAHKVQEIKDALDQADLDFTVLSLKDLETVPEIIEDGTTFAENAHKKTAALAAAYPADYILADDSGLIIPALNGEPGVYSARYAGDHDDQANNEKVLTKLAALDGGDRSAHFMTVMELVGPGKEDLKVSGQVDGVITTEPAGDNLFGYDPIFYYPEAGKTFAQMTVSEKNGLSHRGRALEKLLQALPEWLAK</sequence>
<dbReference type="STRING" id="157463.GCA_001047075_00955"/>
<dbReference type="GO" id="GO:0035870">
    <property type="term" value="F:dITP diphosphatase activity"/>
    <property type="evidence" value="ECO:0007669"/>
    <property type="project" value="UniProtKB-UniRule"/>
</dbReference>
<keyword evidence="3 10" id="KW-0479">Metal-binding</keyword>
<dbReference type="Proteomes" id="UP000253891">
    <property type="component" value="Unassembled WGS sequence"/>
</dbReference>
<comment type="cofactor">
    <cofactor evidence="10">
        <name>Mg(2+)</name>
        <dbReference type="ChEBI" id="CHEBI:18420"/>
    </cofactor>
    <text evidence="10">Binds 1 Mg(2+) ion per subunit.</text>
</comment>
<feature type="binding site" evidence="10">
    <location>
        <begin position="8"/>
        <end position="13"/>
    </location>
    <ligand>
        <name>substrate</name>
    </ligand>
</feature>
<dbReference type="EMBL" id="DF968005">
    <property type="protein sequence ID" value="GAP00039.1"/>
    <property type="molecule type" value="Genomic_DNA"/>
</dbReference>
<dbReference type="SUPFAM" id="SSF52972">
    <property type="entry name" value="ITPase-like"/>
    <property type="match status" value="1"/>
</dbReference>
<keyword evidence="6 10" id="KW-0460">Magnesium</keyword>
<feature type="binding site" evidence="10">
    <location>
        <begin position="155"/>
        <end position="158"/>
    </location>
    <ligand>
        <name>substrate</name>
    </ligand>
</feature>
<dbReference type="EC" id="3.6.1.66" evidence="10"/>
<evidence type="ECO:0000256" key="7">
    <source>
        <dbReference type="ARBA" id="ARBA00023080"/>
    </source>
</evidence>
<evidence type="ECO:0000313" key="13">
    <source>
        <dbReference type="Proteomes" id="UP000253891"/>
    </source>
</evidence>
<keyword evidence="4 10" id="KW-0547">Nucleotide-binding</keyword>
<feature type="binding site" evidence="10">
    <location>
        <position position="74"/>
    </location>
    <ligand>
        <name>substrate</name>
    </ligand>
</feature>
<evidence type="ECO:0000256" key="1">
    <source>
        <dbReference type="ARBA" id="ARBA00008023"/>
    </source>
</evidence>
<comment type="catalytic activity">
    <reaction evidence="10">
        <text>ITP + H2O = IMP + diphosphate + H(+)</text>
        <dbReference type="Rhea" id="RHEA:29399"/>
        <dbReference type="ChEBI" id="CHEBI:15377"/>
        <dbReference type="ChEBI" id="CHEBI:15378"/>
        <dbReference type="ChEBI" id="CHEBI:33019"/>
        <dbReference type="ChEBI" id="CHEBI:58053"/>
        <dbReference type="ChEBI" id="CHEBI:61402"/>
        <dbReference type="EC" id="3.6.1.66"/>
    </reaction>
</comment>
<dbReference type="OrthoDB" id="9807456at2"/>
<dbReference type="GO" id="GO:0009117">
    <property type="term" value="P:nucleotide metabolic process"/>
    <property type="evidence" value="ECO:0007669"/>
    <property type="project" value="UniProtKB-KW"/>
</dbReference>
<dbReference type="RefSeq" id="WP_061993394.1">
    <property type="nucleotide sequence ID" value="NZ_DF968005.1"/>
</dbReference>
<comment type="similarity">
    <text evidence="1 10 11">Belongs to the HAM1 NTPase family.</text>
</comment>
<proteinExistence type="inferred from homology"/>
<feature type="active site" description="Proton acceptor" evidence="10">
    <location>
        <position position="73"/>
    </location>
</feature>
<feature type="binding site" evidence="10">
    <location>
        <position position="178"/>
    </location>
    <ligand>
        <name>substrate</name>
    </ligand>
</feature>
<dbReference type="InterPro" id="IPR029001">
    <property type="entry name" value="ITPase-like_fam"/>
</dbReference>
<comment type="catalytic activity">
    <reaction evidence="8 10">
        <text>dITP + H2O = dIMP + diphosphate + H(+)</text>
        <dbReference type="Rhea" id="RHEA:28342"/>
        <dbReference type="ChEBI" id="CHEBI:15377"/>
        <dbReference type="ChEBI" id="CHEBI:15378"/>
        <dbReference type="ChEBI" id="CHEBI:33019"/>
        <dbReference type="ChEBI" id="CHEBI:61194"/>
        <dbReference type="ChEBI" id="CHEBI:61382"/>
        <dbReference type="EC" id="3.6.1.66"/>
    </reaction>
</comment>
<dbReference type="GO" id="GO:0036220">
    <property type="term" value="F:ITP diphosphatase activity"/>
    <property type="evidence" value="ECO:0007669"/>
    <property type="project" value="UniProtKB-UniRule"/>
</dbReference>
<dbReference type="GO" id="GO:0046872">
    <property type="term" value="F:metal ion binding"/>
    <property type="evidence" value="ECO:0007669"/>
    <property type="project" value="UniProtKB-KW"/>
</dbReference>
<dbReference type="PANTHER" id="PTHR11067:SF9">
    <property type="entry name" value="INOSINE TRIPHOSPHATE PYROPHOSPHATASE"/>
    <property type="match status" value="1"/>
</dbReference>
<dbReference type="GO" id="GO:0017111">
    <property type="term" value="F:ribonucleoside triphosphate phosphatase activity"/>
    <property type="evidence" value="ECO:0007669"/>
    <property type="project" value="InterPro"/>
</dbReference>
<comment type="subunit">
    <text evidence="2 10">Homodimer.</text>
</comment>
<dbReference type="Pfam" id="PF01725">
    <property type="entry name" value="Ham1p_like"/>
    <property type="match status" value="1"/>
</dbReference>
<accession>A0A0K8MIP7</accession>
<dbReference type="NCBIfam" id="TIGR00042">
    <property type="entry name" value="RdgB/HAM1 family non-canonical purine NTP pyrophosphatase"/>
    <property type="match status" value="1"/>
</dbReference>
<organism evidence="12 13">
    <name type="scientific">Fructobacillus ficulneus</name>
    <dbReference type="NCBI Taxonomy" id="157463"/>
    <lineage>
        <taxon>Bacteria</taxon>
        <taxon>Bacillati</taxon>
        <taxon>Bacillota</taxon>
        <taxon>Bacilli</taxon>
        <taxon>Lactobacillales</taxon>
        <taxon>Lactobacillaceae</taxon>
        <taxon>Fructobacillus</taxon>
    </lineage>
</organism>
<evidence type="ECO:0000256" key="3">
    <source>
        <dbReference type="ARBA" id="ARBA00022723"/>
    </source>
</evidence>
<dbReference type="GO" id="GO:0000166">
    <property type="term" value="F:nucleotide binding"/>
    <property type="evidence" value="ECO:0007669"/>
    <property type="project" value="UniProtKB-KW"/>
</dbReference>
<feature type="binding site" evidence="10">
    <location>
        <begin position="183"/>
        <end position="184"/>
    </location>
    <ligand>
        <name>substrate</name>
    </ligand>
</feature>
<dbReference type="CDD" id="cd00515">
    <property type="entry name" value="HAM1"/>
    <property type="match status" value="1"/>
</dbReference>
<dbReference type="AlphaFoldDB" id="A0A0K8MIP7"/>
<reference evidence="12 13" key="1">
    <citation type="journal article" date="2015" name="BMC Genomics">
        <title>Comparative genomics of Fructobacillus spp. and Leuconostoc spp. reveals niche-specific evolution of Fructobacillus spp.</title>
        <authorList>
            <person name="Endo A."/>
            <person name="Tanizawa Y."/>
            <person name="Tanaka N."/>
            <person name="Maeno S."/>
            <person name="Kumar H."/>
            <person name="Shiwa Y."/>
            <person name="Okada S."/>
            <person name="Yoshikawa H."/>
            <person name="Dicks L."/>
            <person name="Nakagawa J."/>
            <person name="Arita M."/>
        </authorList>
    </citation>
    <scope>NUCLEOTIDE SEQUENCE [LARGE SCALE GENOMIC DNA]</scope>
    <source>
        <strain evidence="12 13">JCM 12225</strain>
    </source>
</reference>
<dbReference type="NCBIfam" id="NF011397">
    <property type="entry name" value="PRK14822.1"/>
    <property type="match status" value="1"/>
</dbReference>
<dbReference type="InterPro" id="IPR020922">
    <property type="entry name" value="dITP/XTP_pyrophosphatase"/>
</dbReference>
<evidence type="ECO:0000256" key="9">
    <source>
        <dbReference type="ARBA" id="ARBA00052017"/>
    </source>
</evidence>
<evidence type="ECO:0000256" key="11">
    <source>
        <dbReference type="RuleBase" id="RU003781"/>
    </source>
</evidence>
<evidence type="ECO:0000313" key="12">
    <source>
        <dbReference type="EMBL" id="GAP00039.1"/>
    </source>
</evidence>
<comment type="caution">
    <text evidence="10">Lacks conserved residue(s) required for the propagation of feature annotation.</text>
</comment>
<evidence type="ECO:0000256" key="10">
    <source>
        <dbReference type="HAMAP-Rule" id="MF_01405"/>
    </source>
</evidence>
<dbReference type="GO" id="GO:0036222">
    <property type="term" value="F:XTP diphosphatase activity"/>
    <property type="evidence" value="ECO:0007669"/>
    <property type="project" value="UniProtKB-UniRule"/>
</dbReference>
<protein>
    <recommendedName>
        <fullName evidence="10">dITP/XTP pyrophosphatase</fullName>
        <ecNumber evidence="10">3.6.1.66</ecNumber>
    </recommendedName>
    <alternativeName>
        <fullName evidence="10">Non-canonical purine NTP pyrophosphatase</fullName>
    </alternativeName>
    <alternativeName>
        <fullName evidence="10">Non-standard purine NTP pyrophosphatase</fullName>
    </alternativeName>
    <alternativeName>
        <fullName evidence="10">Nucleoside-triphosphate diphosphatase</fullName>
    </alternativeName>
    <alternativeName>
        <fullName evidence="10">Nucleoside-triphosphate pyrophosphatase</fullName>
        <shortName evidence="10">NTPase</shortName>
    </alternativeName>
</protein>
<evidence type="ECO:0000256" key="4">
    <source>
        <dbReference type="ARBA" id="ARBA00022741"/>
    </source>
</evidence>
<dbReference type="Gene3D" id="3.90.950.10">
    <property type="match status" value="1"/>
</dbReference>
<dbReference type="InterPro" id="IPR002637">
    <property type="entry name" value="RdgB/HAM1"/>
</dbReference>
<feature type="binding site" evidence="10">
    <location>
        <position position="73"/>
    </location>
    <ligand>
        <name>Mg(2+)</name>
        <dbReference type="ChEBI" id="CHEBI:18420"/>
    </ligand>
</feature>
<dbReference type="FunFam" id="3.90.950.10:FF:000001">
    <property type="entry name" value="dITP/XTP pyrophosphatase"/>
    <property type="match status" value="1"/>
</dbReference>
<gene>
    <name evidence="12" type="ORF">FFIC_280430</name>
</gene>
<evidence type="ECO:0000256" key="6">
    <source>
        <dbReference type="ARBA" id="ARBA00022842"/>
    </source>
</evidence>
<keyword evidence="5 10" id="KW-0378">Hydrolase</keyword>
<dbReference type="PANTHER" id="PTHR11067">
    <property type="entry name" value="INOSINE TRIPHOSPHATE PYROPHOSPHATASE/HAM1 PROTEIN"/>
    <property type="match status" value="1"/>
</dbReference>
<evidence type="ECO:0000256" key="5">
    <source>
        <dbReference type="ARBA" id="ARBA00022801"/>
    </source>
</evidence>
<evidence type="ECO:0000256" key="8">
    <source>
        <dbReference type="ARBA" id="ARBA00051875"/>
    </source>
</evidence>